<dbReference type="GO" id="GO:0006508">
    <property type="term" value="P:proteolysis"/>
    <property type="evidence" value="ECO:0007669"/>
    <property type="project" value="InterPro"/>
</dbReference>
<dbReference type="AlphaFoldDB" id="C8NDZ6"/>
<evidence type="ECO:0000313" key="2">
    <source>
        <dbReference type="Proteomes" id="UP000005926"/>
    </source>
</evidence>
<dbReference type="RefSeq" id="WP_005605073.1">
    <property type="nucleotide sequence ID" value="NZ_CP102283.1"/>
</dbReference>
<organism evidence="1 2">
    <name type="scientific">Granulicatella adiacens ATCC 49175</name>
    <dbReference type="NCBI Taxonomy" id="638301"/>
    <lineage>
        <taxon>Bacteria</taxon>
        <taxon>Bacillati</taxon>
        <taxon>Bacillota</taxon>
        <taxon>Bacilli</taxon>
        <taxon>Lactobacillales</taxon>
        <taxon>Carnobacteriaceae</taxon>
        <taxon>Granulicatella</taxon>
    </lineage>
</organism>
<gene>
    <name evidence="1" type="ORF">HMPREF0444_0141</name>
</gene>
<evidence type="ECO:0000313" key="1">
    <source>
        <dbReference type="EMBL" id="EEW38148.1"/>
    </source>
</evidence>
<dbReference type="HOGENOM" id="CLU_561144_0_0_9"/>
<protein>
    <submittedName>
        <fullName evidence="1">Uncharacterized protein</fullName>
    </submittedName>
</protein>
<name>C8NDZ6_9LACT</name>
<dbReference type="Proteomes" id="UP000005926">
    <property type="component" value="Unassembled WGS sequence"/>
</dbReference>
<proteinExistence type="predicted"/>
<accession>C8NDZ6</accession>
<dbReference type="Pfam" id="PF02074">
    <property type="entry name" value="Peptidase_M32"/>
    <property type="match status" value="1"/>
</dbReference>
<sequence>MERYTQDLSLLVKQIELLEEQQQKQYFFYNLFSPDPNPYNKAFEEIIEYLISSSEATFLIHHFEDFSHTLSIRQQKQFQKLNDYYLRHQFSTHCFHKPYSEALYTLTSLWIKGLRGESIINLFPHLNLLREFFHLKYQKQLNMNEVKYIDVLKSIYGVELTEFYYQHIKESKASFLRLYRDYIETFPSEYIPIQHLHLSKEETMSVLYDIIRIAQSVISKQSILINFGPNPFPTIYQNEETIYLNLGIFTDFVSALNQCLKLLGEVFILDYNHSVTTNDKSETEQNFMKHSIIGFCTLLPLLTDSLTKVIVNRIFPEKNGDPAFLEKIHEELTFHYFKTNKINNSIESYQPLQEMLKYFIELEIEEEWFDKKFDSLDLSHQWNLRIEQYLNKTPHSHVEGVLRHSNWTKGEIGVAFGKLSGYFSIFCSGLPKEPYDHPFSEFLEHFSGGKLRWWRPNYQLYSKLKMNEESYKCCWVFFKQKINHFR</sequence>
<dbReference type="EMBL" id="ACKZ01000007">
    <property type="protein sequence ID" value="EEW38148.1"/>
    <property type="molecule type" value="Genomic_DNA"/>
</dbReference>
<dbReference type="InterPro" id="IPR001333">
    <property type="entry name" value="Peptidase_M32_Taq"/>
</dbReference>
<keyword evidence="2" id="KW-1185">Reference proteome</keyword>
<comment type="caution">
    <text evidence="1">The sequence shown here is derived from an EMBL/GenBank/DDBJ whole genome shotgun (WGS) entry which is preliminary data.</text>
</comment>
<dbReference type="GeneID" id="78411592"/>
<dbReference type="Gene3D" id="1.10.1370.30">
    <property type="match status" value="1"/>
</dbReference>
<dbReference type="GO" id="GO:0004181">
    <property type="term" value="F:metallocarboxypeptidase activity"/>
    <property type="evidence" value="ECO:0007669"/>
    <property type="project" value="InterPro"/>
</dbReference>
<reference evidence="1 2" key="1">
    <citation type="submission" date="2009-08" db="EMBL/GenBank/DDBJ databases">
        <authorList>
            <person name="Muzny D."/>
            <person name="Qin X."/>
            <person name="Deng J."/>
            <person name="Jiang H."/>
            <person name="Liu Y."/>
            <person name="Qu J."/>
            <person name="Song X.-Z."/>
            <person name="Zhang L."/>
            <person name="Thornton R."/>
            <person name="Coyle M."/>
            <person name="Francisco L."/>
            <person name="Jackson L."/>
            <person name="Javaid M."/>
            <person name="Korchina V."/>
            <person name="Kovar C."/>
            <person name="Mata R."/>
            <person name="Mathew T."/>
            <person name="Ngo R."/>
            <person name="Nguyen L."/>
            <person name="Nguyen N."/>
            <person name="Okwuonu G."/>
            <person name="Ongeri F."/>
            <person name="Pham C."/>
            <person name="Simmons D."/>
            <person name="Wilczek-Boney K."/>
            <person name="Hale W."/>
            <person name="Jakkamsetti A."/>
            <person name="Pham P."/>
            <person name="Ruth R."/>
            <person name="San Lucas F."/>
            <person name="Warren J."/>
            <person name="Zhang J."/>
            <person name="Zhao Z."/>
            <person name="Zhou C."/>
            <person name="Zhu D."/>
            <person name="Lee S."/>
            <person name="Bess C."/>
            <person name="Blankenburg K."/>
            <person name="Forbes L."/>
            <person name="Fu Q."/>
            <person name="Gubbala S."/>
            <person name="Hirani K."/>
            <person name="Jayaseelan J.C."/>
            <person name="Lara F."/>
            <person name="Munidasa M."/>
            <person name="Palculict T."/>
            <person name="Patil S."/>
            <person name="Pu L.-L."/>
            <person name="Saada N."/>
            <person name="Tang L."/>
            <person name="Weissenberger G."/>
            <person name="Zhu Y."/>
            <person name="Hemphill L."/>
            <person name="Shang Y."/>
            <person name="Youmans B."/>
            <person name="Ayvaz T."/>
            <person name="Ross M."/>
            <person name="Santibanez J."/>
            <person name="Aqrawi P."/>
            <person name="Gross S."/>
            <person name="Joshi V."/>
            <person name="Fowler G."/>
            <person name="Nazareth L."/>
            <person name="Reid J."/>
            <person name="Worley K."/>
            <person name="Petrosino J."/>
            <person name="Highlander S."/>
            <person name="Gibbs R."/>
        </authorList>
    </citation>
    <scope>NUCLEOTIDE SEQUENCE [LARGE SCALE GENOMIC DNA]</scope>
    <source>
        <strain evidence="1 2">ATCC 49175</strain>
    </source>
</reference>